<evidence type="ECO:0000313" key="3">
    <source>
        <dbReference type="Proteomes" id="UP000580797"/>
    </source>
</evidence>
<sequence length="113" mass="12520">MATHQSVEEILAKAREEHTKKLDAISALATARQAVINAEANHKKRLEDFKKQLDTELKTIKDDHARSFQAAVTAGNSPAELRKLGLTDPRTTKRAPRTRPPANPPAVMPPEHQ</sequence>
<dbReference type="RefSeq" id="WP_183666977.1">
    <property type="nucleotide sequence ID" value="NZ_BAAARH010000011.1"/>
</dbReference>
<proteinExistence type="predicted"/>
<name>A0A7W8TY07_9MICC</name>
<evidence type="ECO:0000256" key="1">
    <source>
        <dbReference type="SAM" id="MobiDB-lite"/>
    </source>
</evidence>
<dbReference type="EMBL" id="JACHDR010000002">
    <property type="protein sequence ID" value="MBB5513988.1"/>
    <property type="molecule type" value="Genomic_DNA"/>
</dbReference>
<evidence type="ECO:0000313" key="2">
    <source>
        <dbReference type="EMBL" id="MBB5513988.1"/>
    </source>
</evidence>
<dbReference type="Proteomes" id="UP000580797">
    <property type="component" value="Unassembled WGS sequence"/>
</dbReference>
<organism evidence="2 3">
    <name type="scientific">Neomicrococcus aestuarii</name>
    <dbReference type="NCBI Taxonomy" id="556325"/>
    <lineage>
        <taxon>Bacteria</taxon>
        <taxon>Bacillati</taxon>
        <taxon>Actinomycetota</taxon>
        <taxon>Actinomycetes</taxon>
        <taxon>Micrococcales</taxon>
        <taxon>Micrococcaceae</taxon>
        <taxon>Neomicrococcus</taxon>
    </lineage>
</organism>
<dbReference type="AlphaFoldDB" id="A0A7W8TY07"/>
<feature type="compositionally biased region" description="Pro residues" evidence="1">
    <location>
        <begin position="98"/>
        <end position="113"/>
    </location>
</feature>
<comment type="caution">
    <text evidence="2">The sequence shown here is derived from an EMBL/GenBank/DDBJ whole genome shotgun (WGS) entry which is preliminary data.</text>
</comment>
<protein>
    <submittedName>
        <fullName evidence="2">Putative nucleic acid-binding Zn-ribbon protein</fullName>
    </submittedName>
</protein>
<accession>A0A7W8TY07</accession>
<feature type="region of interest" description="Disordered" evidence="1">
    <location>
        <begin position="70"/>
        <end position="113"/>
    </location>
</feature>
<reference evidence="2 3" key="1">
    <citation type="submission" date="2020-08" db="EMBL/GenBank/DDBJ databases">
        <title>Sequencing the genomes of 1000 actinobacteria strains.</title>
        <authorList>
            <person name="Klenk H.-P."/>
        </authorList>
    </citation>
    <scope>NUCLEOTIDE SEQUENCE [LARGE SCALE GENOMIC DNA]</scope>
    <source>
        <strain evidence="2 3">DSM 105783</strain>
    </source>
</reference>
<gene>
    <name evidence="2" type="ORF">HD598_002735</name>
</gene>